<dbReference type="Pfam" id="PF09424">
    <property type="entry name" value="YqeY"/>
    <property type="match status" value="1"/>
</dbReference>
<dbReference type="AlphaFoldDB" id="A0A450YQ98"/>
<reference evidence="1" key="1">
    <citation type="submission" date="2019-02" db="EMBL/GenBank/DDBJ databases">
        <authorList>
            <person name="Gruber-Vodicka R. H."/>
            <person name="Seah K. B. B."/>
        </authorList>
    </citation>
    <scope>NUCLEOTIDE SEQUENCE</scope>
    <source>
        <strain evidence="1">BECK_BZ123</strain>
    </source>
</reference>
<dbReference type="InterPro" id="IPR019004">
    <property type="entry name" value="YqeY/Aim41"/>
</dbReference>
<dbReference type="GO" id="GO:0016884">
    <property type="term" value="F:carbon-nitrogen ligase activity, with glutamine as amido-N-donor"/>
    <property type="evidence" value="ECO:0007669"/>
    <property type="project" value="InterPro"/>
</dbReference>
<organism evidence="1">
    <name type="scientific">Candidatus Kentrum sp. TC</name>
    <dbReference type="NCBI Taxonomy" id="2126339"/>
    <lineage>
        <taxon>Bacteria</taxon>
        <taxon>Pseudomonadati</taxon>
        <taxon>Pseudomonadota</taxon>
        <taxon>Gammaproteobacteria</taxon>
        <taxon>Candidatus Kentrum</taxon>
    </lineage>
</organism>
<proteinExistence type="predicted"/>
<dbReference type="SUPFAM" id="SSF89095">
    <property type="entry name" value="GatB/YqeY motif"/>
    <property type="match status" value="1"/>
</dbReference>
<evidence type="ECO:0000313" key="1">
    <source>
        <dbReference type="EMBL" id="VFK43718.1"/>
    </source>
</evidence>
<dbReference type="PANTHER" id="PTHR28055:SF1">
    <property type="entry name" value="ALTERED INHERITANCE OF MITOCHONDRIA PROTEIN 41, MITOCHONDRIAL"/>
    <property type="match status" value="1"/>
</dbReference>
<dbReference type="Gene3D" id="1.10.1510.10">
    <property type="entry name" value="Uncharacterised protein YqeY/AIM41 PF09424, N-terminal domain"/>
    <property type="match status" value="1"/>
</dbReference>
<dbReference type="InterPro" id="IPR023168">
    <property type="entry name" value="GatB_Yqey_C_2"/>
</dbReference>
<dbReference type="InterPro" id="IPR042184">
    <property type="entry name" value="YqeY/Aim41_N"/>
</dbReference>
<dbReference type="PANTHER" id="PTHR28055">
    <property type="entry name" value="ALTERED INHERITANCE OF MITOCHONDRIA PROTEIN 41, MITOCHONDRIAL"/>
    <property type="match status" value="1"/>
</dbReference>
<evidence type="ECO:0008006" key="2">
    <source>
        <dbReference type="Google" id="ProtNLM"/>
    </source>
</evidence>
<gene>
    <name evidence="1" type="ORF">BECKTC1821D_GA0114238_10185</name>
</gene>
<dbReference type="Gene3D" id="1.10.10.410">
    <property type="match status" value="1"/>
</dbReference>
<dbReference type="InterPro" id="IPR003789">
    <property type="entry name" value="Asn/Gln_tRNA_amidoTrase-B-like"/>
</dbReference>
<name>A0A450YQ98_9GAMM</name>
<accession>A0A450YQ98</accession>
<sequence>MEPCEGNNITNSRCVVSGAEARDNPDQASVGDTLKQRIQEDTATAMRAKDKRRLGVLRLVGAAIKQREIDTRVALDDDGSIAVLEKMQKQRRDSQDQFEKGGRSDLAEQEAFEIAVIADYLPTPFTPAEIDTLLGEAIAESGATSLKDMGKVMSLLKLRLQGRAEMGAVSAKVKEKLSKTG</sequence>
<protein>
    <recommendedName>
        <fullName evidence="2">Glutamyl-tRNA amidotransferase</fullName>
    </recommendedName>
</protein>
<dbReference type="EMBL" id="CAADFS010000018">
    <property type="protein sequence ID" value="VFK43718.1"/>
    <property type="molecule type" value="Genomic_DNA"/>
</dbReference>